<feature type="compositionally biased region" description="Basic and acidic residues" evidence="1">
    <location>
        <begin position="93"/>
        <end position="103"/>
    </location>
</feature>
<proteinExistence type="predicted"/>
<gene>
    <name evidence="3" type="ORF">JR316_008977</name>
</gene>
<dbReference type="EMBL" id="JAFIQS010000008">
    <property type="protein sequence ID" value="KAG5166885.1"/>
    <property type="molecule type" value="Genomic_DNA"/>
</dbReference>
<feature type="transmembrane region" description="Helical" evidence="2">
    <location>
        <begin position="27"/>
        <end position="46"/>
    </location>
</feature>
<keyword evidence="2" id="KW-0472">Membrane</keyword>
<dbReference type="AlphaFoldDB" id="A0A8H7XS79"/>
<sequence length="128" mass="14125">MVESAMVYTVQLFILMILYFAKSNAQVILQYAIVPSIGIVFVLIAIRVHAAKTATVYANGMGTIPGWLEDDDDAIEFSTNASLPPGVVTFRVSDTDRDDRDDYSQPYGSDSYAHKRSTKSHSENVNTV</sequence>
<evidence type="ECO:0000313" key="3">
    <source>
        <dbReference type="EMBL" id="KAG5166885.1"/>
    </source>
</evidence>
<feature type="transmembrane region" description="Helical" evidence="2">
    <location>
        <begin position="5"/>
        <end position="21"/>
    </location>
</feature>
<accession>A0A8H7XS79</accession>
<keyword evidence="2" id="KW-1133">Transmembrane helix</keyword>
<evidence type="ECO:0000256" key="1">
    <source>
        <dbReference type="SAM" id="MobiDB-lite"/>
    </source>
</evidence>
<protein>
    <submittedName>
        <fullName evidence="3">Uncharacterized protein</fullName>
    </submittedName>
</protein>
<organism evidence="3">
    <name type="scientific">Psilocybe cubensis</name>
    <name type="common">Psychedelic mushroom</name>
    <name type="synonym">Stropharia cubensis</name>
    <dbReference type="NCBI Taxonomy" id="181762"/>
    <lineage>
        <taxon>Eukaryota</taxon>
        <taxon>Fungi</taxon>
        <taxon>Dikarya</taxon>
        <taxon>Basidiomycota</taxon>
        <taxon>Agaricomycotina</taxon>
        <taxon>Agaricomycetes</taxon>
        <taxon>Agaricomycetidae</taxon>
        <taxon>Agaricales</taxon>
        <taxon>Agaricineae</taxon>
        <taxon>Strophariaceae</taxon>
        <taxon>Psilocybe</taxon>
    </lineage>
</organism>
<name>A0A8H7XS79_PSICU</name>
<feature type="region of interest" description="Disordered" evidence="1">
    <location>
        <begin position="88"/>
        <end position="128"/>
    </location>
</feature>
<keyword evidence="2" id="KW-0812">Transmembrane</keyword>
<comment type="caution">
    <text evidence="3">The sequence shown here is derived from an EMBL/GenBank/DDBJ whole genome shotgun (WGS) entry which is preliminary data.</text>
</comment>
<evidence type="ECO:0000256" key="2">
    <source>
        <dbReference type="SAM" id="Phobius"/>
    </source>
</evidence>
<reference evidence="3" key="1">
    <citation type="submission" date="2021-02" db="EMBL/GenBank/DDBJ databases">
        <title>Psilocybe cubensis genome.</title>
        <authorList>
            <person name="Mckernan K.J."/>
            <person name="Crawford S."/>
            <person name="Trippe A."/>
            <person name="Kane L.T."/>
            <person name="Mclaughlin S."/>
        </authorList>
    </citation>
    <scope>NUCLEOTIDE SEQUENCE [LARGE SCALE GENOMIC DNA]</scope>
    <source>
        <strain evidence="3">MGC-MH-2018</strain>
    </source>
</reference>